<evidence type="ECO:0000313" key="3">
    <source>
        <dbReference type="WBParaSite" id="TCLT_0000821001-mRNA-1"/>
    </source>
</evidence>
<dbReference type="Proteomes" id="UP000276776">
    <property type="component" value="Unassembled WGS sequence"/>
</dbReference>
<organism evidence="3">
    <name type="scientific">Thelazia callipaeda</name>
    <name type="common">Oriental eyeworm</name>
    <name type="synonym">Parasitic nematode</name>
    <dbReference type="NCBI Taxonomy" id="103827"/>
    <lineage>
        <taxon>Eukaryota</taxon>
        <taxon>Metazoa</taxon>
        <taxon>Ecdysozoa</taxon>
        <taxon>Nematoda</taxon>
        <taxon>Chromadorea</taxon>
        <taxon>Rhabditida</taxon>
        <taxon>Spirurina</taxon>
        <taxon>Spiruromorpha</taxon>
        <taxon>Thelazioidea</taxon>
        <taxon>Thelaziidae</taxon>
        <taxon>Thelazia</taxon>
    </lineage>
</organism>
<reference evidence="3" key="1">
    <citation type="submission" date="2017-02" db="UniProtKB">
        <authorList>
            <consortium name="WormBaseParasite"/>
        </authorList>
    </citation>
    <scope>IDENTIFICATION</scope>
</reference>
<dbReference type="AlphaFoldDB" id="A0A0N5D5D2"/>
<dbReference type="EMBL" id="UYYF01004597">
    <property type="protein sequence ID" value="VDN05733.1"/>
    <property type="molecule type" value="Genomic_DNA"/>
</dbReference>
<accession>A0A0N5D5D2</accession>
<evidence type="ECO:0000313" key="1">
    <source>
        <dbReference type="EMBL" id="VDN05733.1"/>
    </source>
</evidence>
<keyword evidence="2" id="KW-1185">Reference proteome</keyword>
<sequence length="71" mass="7740">MEDERRKNASVIIIENNGRTDGVVKSSVKGVRDHSASLLEPGTSRMITLEVIVRGIEVSQSSCLDGEEQDP</sequence>
<gene>
    <name evidence="1" type="ORF">TCLT_LOCUS8199</name>
</gene>
<evidence type="ECO:0000313" key="2">
    <source>
        <dbReference type="Proteomes" id="UP000276776"/>
    </source>
</evidence>
<reference evidence="1 2" key="2">
    <citation type="submission" date="2018-11" db="EMBL/GenBank/DDBJ databases">
        <authorList>
            <consortium name="Pathogen Informatics"/>
        </authorList>
    </citation>
    <scope>NUCLEOTIDE SEQUENCE [LARGE SCALE GENOMIC DNA]</scope>
</reference>
<dbReference type="WBParaSite" id="TCLT_0000821001-mRNA-1">
    <property type="protein sequence ID" value="TCLT_0000821001-mRNA-1"/>
    <property type="gene ID" value="TCLT_0000821001"/>
</dbReference>
<proteinExistence type="predicted"/>
<name>A0A0N5D5D2_THECL</name>
<protein>
    <submittedName>
        <fullName evidence="3">TRAM domain-containing protein</fullName>
    </submittedName>
</protein>